<dbReference type="AlphaFoldDB" id="A0A9W8P0F6"/>
<keyword evidence="2" id="KW-1185">Reference proteome</keyword>
<dbReference type="Proteomes" id="UP001142393">
    <property type="component" value="Unassembled WGS sequence"/>
</dbReference>
<name>A0A9W8P0F6_9AGAR</name>
<evidence type="ECO:0008006" key="3">
    <source>
        <dbReference type="Google" id="ProtNLM"/>
    </source>
</evidence>
<reference evidence="1 2" key="1">
    <citation type="journal article" date="2023" name="Proc. Natl. Acad. Sci. U.S.A.">
        <title>A global phylogenomic analysis of the shiitake genus Lentinula.</title>
        <authorList>
            <person name="Sierra-Patev S."/>
            <person name="Min B."/>
            <person name="Naranjo-Ortiz M."/>
            <person name="Looney B."/>
            <person name="Konkel Z."/>
            <person name="Slot J.C."/>
            <person name="Sakamoto Y."/>
            <person name="Steenwyk J.L."/>
            <person name="Rokas A."/>
            <person name="Carro J."/>
            <person name="Camarero S."/>
            <person name="Ferreira P."/>
            <person name="Molpeceres G."/>
            <person name="Ruiz-Duenas F.J."/>
            <person name="Serrano A."/>
            <person name="Henrissat B."/>
            <person name="Drula E."/>
            <person name="Hughes K.W."/>
            <person name="Mata J.L."/>
            <person name="Ishikawa N.K."/>
            <person name="Vargas-Isla R."/>
            <person name="Ushijima S."/>
            <person name="Smith C.A."/>
            <person name="Donoghue J."/>
            <person name="Ahrendt S."/>
            <person name="Andreopoulos W."/>
            <person name="He G."/>
            <person name="LaButti K."/>
            <person name="Lipzen A."/>
            <person name="Ng V."/>
            <person name="Riley R."/>
            <person name="Sandor L."/>
            <person name="Barry K."/>
            <person name="Martinez A.T."/>
            <person name="Xiao Y."/>
            <person name="Gibbons J.G."/>
            <person name="Terashima K."/>
            <person name="Grigoriev I.V."/>
            <person name="Hibbett D."/>
        </authorList>
    </citation>
    <scope>NUCLEOTIDE SEQUENCE [LARGE SCALE GENOMIC DNA]</scope>
    <source>
        <strain evidence="1 2">TFB7810</strain>
    </source>
</reference>
<sequence length="321" mass="36160">MSIDLESTVLERITPDEKPLISSKVNEIPPCEAGESCNLPTDIVLRSSDGIRFGAHSKNLEIYSDGFPIADSVVRSAEDIILPEDSDVVLLLLRFMHYQPQPDLSLLASRLLIKFANAVEKYRVYSATGVCKVMIGLSVDDQPFEVFLYAQRHGYLSIMDKAGKLAITQEPANFFAYAHSIGDTTWRDLAELETHNLPTKEVWEALRQYPDWPPIFGAWYLKREQMREAIFDALKNPNPVLHKGGLMHCADWYPFLADVLGKMGTSIPSYKTFVQVIESCLPRLNGCTHCNIVVNNVIKSRMYTLDVIARKSLASYLDGDR</sequence>
<gene>
    <name evidence="1" type="ORF">DFH05DRAFT_1616824</name>
</gene>
<accession>A0A9W8P0F6</accession>
<protein>
    <recommendedName>
        <fullName evidence="3">BTB domain-containing protein</fullName>
    </recommendedName>
</protein>
<evidence type="ECO:0000313" key="1">
    <source>
        <dbReference type="EMBL" id="KAJ3744354.1"/>
    </source>
</evidence>
<dbReference type="EMBL" id="JANVFU010000007">
    <property type="protein sequence ID" value="KAJ3744354.1"/>
    <property type="molecule type" value="Genomic_DNA"/>
</dbReference>
<organism evidence="1 2">
    <name type="scientific">Lentinula detonsa</name>
    <dbReference type="NCBI Taxonomy" id="2804962"/>
    <lineage>
        <taxon>Eukaryota</taxon>
        <taxon>Fungi</taxon>
        <taxon>Dikarya</taxon>
        <taxon>Basidiomycota</taxon>
        <taxon>Agaricomycotina</taxon>
        <taxon>Agaricomycetes</taxon>
        <taxon>Agaricomycetidae</taxon>
        <taxon>Agaricales</taxon>
        <taxon>Marasmiineae</taxon>
        <taxon>Omphalotaceae</taxon>
        <taxon>Lentinula</taxon>
    </lineage>
</organism>
<evidence type="ECO:0000313" key="2">
    <source>
        <dbReference type="Proteomes" id="UP001142393"/>
    </source>
</evidence>
<proteinExistence type="predicted"/>
<comment type="caution">
    <text evidence="1">The sequence shown here is derived from an EMBL/GenBank/DDBJ whole genome shotgun (WGS) entry which is preliminary data.</text>
</comment>